<feature type="compositionally biased region" description="Acidic residues" evidence="2">
    <location>
        <begin position="398"/>
        <end position="409"/>
    </location>
</feature>
<dbReference type="GeneID" id="95989286"/>
<protein>
    <submittedName>
        <fullName evidence="3">Uncharacterized protein</fullName>
    </submittedName>
</protein>
<name>A0ABR3PWM7_9TREE</name>
<organism evidence="3 4">
    <name type="scientific">Vanrija albida</name>
    <dbReference type="NCBI Taxonomy" id="181172"/>
    <lineage>
        <taxon>Eukaryota</taxon>
        <taxon>Fungi</taxon>
        <taxon>Dikarya</taxon>
        <taxon>Basidiomycota</taxon>
        <taxon>Agaricomycotina</taxon>
        <taxon>Tremellomycetes</taxon>
        <taxon>Trichosporonales</taxon>
        <taxon>Trichosporonaceae</taxon>
        <taxon>Vanrija</taxon>
    </lineage>
</organism>
<evidence type="ECO:0000256" key="1">
    <source>
        <dbReference type="SAM" id="Coils"/>
    </source>
</evidence>
<dbReference type="Proteomes" id="UP001565368">
    <property type="component" value="Unassembled WGS sequence"/>
</dbReference>
<reference evidence="3 4" key="1">
    <citation type="submission" date="2023-08" db="EMBL/GenBank/DDBJ databases">
        <title>Annotated Genome Sequence of Vanrija albida AlHP1.</title>
        <authorList>
            <person name="Herzog R."/>
        </authorList>
    </citation>
    <scope>NUCLEOTIDE SEQUENCE [LARGE SCALE GENOMIC DNA]</scope>
    <source>
        <strain evidence="3 4">AlHP1</strain>
    </source>
</reference>
<evidence type="ECO:0000313" key="4">
    <source>
        <dbReference type="Proteomes" id="UP001565368"/>
    </source>
</evidence>
<feature type="compositionally biased region" description="Basic and acidic residues" evidence="2">
    <location>
        <begin position="410"/>
        <end position="423"/>
    </location>
</feature>
<keyword evidence="1" id="KW-0175">Coiled coil</keyword>
<dbReference type="RefSeq" id="XP_069206481.1">
    <property type="nucleotide sequence ID" value="XM_069356640.1"/>
</dbReference>
<feature type="region of interest" description="Disordered" evidence="2">
    <location>
        <begin position="384"/>
        <end position="423"/>
    </location>
</feature>
<comment type="caution">
    <text evidence="3">The sequence shown here is derived from an EMBL/GenBank/DDBJ whole genome shotgun (WGS) entry which is preliminary data.</text>
</comment>
<feature type="region of interest" description="Disordered" evidence="2">
    <location>
        <begin position="262"/>
        <end position="282"/>
    </location>
</feature>
<accession>A0ABR3PWM7</accession>
<evidence type="ECO:0000313" key="3">
    <source>
        <dbReference type="EMBL" id="KAL1406537.1"/>
    </source>
</evidence>
<feature type="coiled-coil region" evidence="1">
    <location>
        <begin position="337"/>
        <end position="364"/>
    </location>
</feature>
<keyword evidence="4" id="KW-1185">Reference proteome</keyword>
<proteinExistence type="predicted"/>
<gene>
    <name evidence="3" type="ORF">Q8F55_008243</name>
</gene>
<dbReference type="EMBL" id="JBBXJM010000006">
    <property type="protein sequence ID" value="KAL1406537.1"/>
    <property type="molecule type" value="Genomic_DNA"/>
</dbReference>
<feature type="coiled-coil region" evidence="1">
    <location>
        <begin position="118"/>
        <end position="162"/>
    </location>
</feature>
<evidence type="ECO:0000256" key="2">
    <source>
        <dbReference type="SAM" id="MobiDB-lite"/>
    </source>
</evidence>
<sequence>MASLPSSSAGAHYRARCESLLPSHRYHDLDMVKRFIDLAEADMYQYAGVLQALRENLVEHASALDQGIRYLDKTTHSELSPEANVAAHRISELEATVARLKWDTAAAKAAWHEAETVSRIGLQRVDELERENDELKARLKQARELEEQNADMQARLQLALEEAGIDRRGEALDTVRDRVRGKLVAVETRERAEVCEAPRRGRFRIHDVEAVKAFIDDVKRVIGLIPDSPGYPVSTGMLHALRSNLVERAVLLDEGIRYLDGTLRSDPSAGPPPPPKDKGKAAAHHIHNLTRQVTQLDVLVAQLMGVANASRAALRESESGFHALRARVLQLEGQGEDAALRARVEELEVENAEMKARLRLASGETGVSGESEEALDAALDRARAKSAGVKTEERAAETEDSDEEIDDLAEETRPRADEPETTKKHMFRIHDAEHVREFIKLVLSAGSNARTGTLDAGAERVLHTLRADLVDHLAGIVSGLQYLDERVGASTPGEPAPPAYSRTPALEAAIPPETTPEPATMRIAELEVRLLQLSRDVTSANNAAAVAAGRAASLRATVRRLEAAAAKVVETCREEDNRGRDREPVGQKRQYSPIIYPSTLLVPDPEAFRWAFQVRNALRRKPQPSHNEIVAILLAYLAMKDTGFRESKRTDITRDVYLQRKLTRIERSYLNWYPLFGAVRKVYGLAQRPVVKCNLEMGVVLESPPAYKKCTCASAADKGSGGSD</sequence>